<evidence type="ECO:0000256" key="2">
    <source>
        <dbReference type="ARBA" id="ARBA00022598"/>
    </source>
</evidence>
<dbReference type="GO" id="GO:0005829">
    <property type="term" value="C:cytosol"/>
    <property type="evidence" value="ECO:0007669"/>
    <property type="project" value="TreeGrafter"/>
</dbReference>
<keyword evidence="2 9" id="KW-0436">Ligase</keyword>
<reference evidence="9" key="1">
    <citation type="submission" date="2018-06" db="EMBL/GenBank/DDBJ databases">
        <authorList>
            <person name="Zhirakovskaya E."/>
        </authorList>
    </citation>
    <scope>NUCLEOTIDE SEQUENCE</scope>
</reference>
<gene>
    <name evidence="9" type="ORF">MNBD_NITROSPIRAE03-1908</name>
</gene>
<dbReference type="InterPro" id="IPR004472">
    <property type="entry name" value="DTB_synth_BioD"/>
</dbReference>
<protein>
    <submittedName>
        <fullName evidence="9">Dethiobiotin synthetase</fullName>
        <ecNumber evidence="9">6.3.3.3</ecNumber>
    </submittedName>
</protein>
<keyword evidence="3" id="KW-0479">Metal-binding</keyword>
<keyword evidence="4" id="KW-0547">Nucleotide-binding</keyword>
<dbReference type="Pfam" id="PF13500">
    <property type="entry name" value="AAA_26"/>
    <property type="match status" value="1"/>
</dbReference>
<evidence type="ECO:0000256" key="1">
    <source>
        <dbReference type="ARBA" id="ARBA00022490"/>
    </source>
</evidence>
<dbReference type="GO" id="GO:0042803">
    <property type="term" value="F:protein homodimerization activity"/>
    <property type="evidence" value="ECO:0007669"/>
    <property type="project" value="UniProtKB-ARBA"/>
</dbReference>
<evidence type="ECO:0000256" key="4">
    <source>
        <dbReference type="ARBA" id="ARBA00022741"/>
    </source>
</evidence>
<dbReference type="PANTHER" id="PTHR43210:SF2">
    <property type="entry name" value="ATP-DEPENDENT DETHIOBIOTIN SYNTHETASE BIOD 2"/>
    <property type="match status" value="1"/>
</dbReference>
<evidence type="ECO:0000256" key="8">
    <source>
        <dbReference type="ARBA" id="ARBA00047386"/>
    </source>
</evidence>
<proteinExistence type="inferred from homology"/>
<evidence type="ECO:0000256" key="7">
    <source>
        <dbReference type="ARBA" id="ARBA00022842"/>
    </source>
</evidence>
<dbReference type="PANTHER" id="PTHR43210">
    <property type="entry name" value="DETHIOBIOTIN SYNTHETASE"/>
    <property type="match status" value="1"/>
</dbReference>
<dbReference type="Gene3D" id="3.40.50.300">
    <property type="entry name" value="P-loop containing nucleotide triphosphate hydrolases"/>
    <property type="match status" value="1"/>
</dbReference>
<dbReference type="UniPathway" id="UPA00078"/>
<keyword evidence="5" id="KW-0093">Biotin biosynthesis</keyword>
<dbReference type="GO" id="GO:0009102">
    <property type="term" value="P:biotin biosynthetic process"/>
    <property type="evidence" value="ECO:0007669"/>
    <property type="project" value="UniProtKB-UniPathway"/>
</dbReference>
<keyword evidence="6" id="KW-0067">ATP-binding</keyword>
<keyword evidence="7" id="KW-0460">Magnesium</keyword>
<keyword evidence="1" id="KW-0963">Cytoplasm</keyword>
<evidence type="ECO:0000313" key="9">
    <source>
        <dbReference type="EMBL" id="VAX33742.1"/>
    </source>
</evidence>
<dbReference type="PIRSF" id="PIRSF006755">
    <property type="entry name" value="DTB_synth"/>
    <property type="match status" value="1"/>
</dbReference>
<name>A0A3B1CZ62_9ZZZZ</name>
<accession>A0A3B1CZ62</accession>
<dbReference type="GO" id="GO:0004141">
    <property type="term" value="F:dethiobiotin synthase activity"/>
    <property type="evidence" value="ECO:0007669"/>
    <property type="project" value="UniProtKB-EC"/>
</dbReference>
<comment type="catalytic activity">
    <reaction evidence="8">
        <text>(7R,8S)-8-amino-7-(carboxyamino)nonanoate + ATP = (4R,5S)-dethiobiotin + ADP + phosphate + H(+)</text>
        <dbReference type="Rhea" id="RHEA:63684"/>
        <dbReference type="ChEBI" id="CHEBI:15378"/>
        <dbReference type="ChEBI" id="CHEBI:30616"/>
        <dbReference type="ChEBI" id="CHEBI:43474"/>
        <dbReference type="ChEBI" id="CHEBI:149470"/>
        <dbReference type="ChEBI" id="CHEBI:149473"/>
        <dbReference type="ChEBI" id="CHEBI:456216"/>
    </reaction>
</comment>
<dbReference type="FunFam" id="3.40.50.300:FF:000292">
    <property type="entry name" value="ATP-dependent dethiobiotin synthetase BioD"/>
    <property type="match status" value="1"/>
</dbReference>
<dbReference type="GO" id="GO:0000287">
    <property type="term" value="F:magnesium ion binding"/>
    <property type="evidence" value="ECO:0007669"/>
    <property type="project" value="InterPro"/>
</dbReference>
<dbReference type="EMBL" id="UOGI01000204">
    <property type="protein sequence ID" value="VAX33742.1"/>
    <property type="molecule type" value="Genomic_DNA"/>
</dbReference>
<dbReference type="HAMAP" id="MF_00336">
    <property type="entry name" value="BioD"/>
    <property type="match status" value="1"/>
</dbReference>
<evidence type="ECO:0000256" key="3">
    <source>
        <dbReference type="ARBA" id="ARBA00022723"/>
    </source>
</evidence>
<evidence type="ECO:0000256" key="6">
    <source>
        <dbReference type="ARBA" id="ARBA00022840"/>
    </source>
</evidence>
<dbReference type="AlphaFoldDB" id="A0A3B1CZ62"/>
<dbReference type="InterPro" id="IPR027417">
    <property type="entry name" value="P-loop_NTPase"/>
</dbReference>
<dbReference type="GO" id="GO:0005524">
    <property type="term" value="F:ATP binding"/>
    <property type="evidence" value="ECO:0007669"/>
    <property type="project" value="UniProtKB-KW"/>
</dbReference>
<evidence type="ECO:0000256" key="5">
    <source>
        <dbReference type="ARBA" id="ARBA00022756"/>
    </source>
</evidence>
<dbReference type="EC" id="6.3.3.3" evidence="9"/>
<dbReference type="SUPFAM" id="SSF52540">
    <property type="entry name" value="P-loop containing nucleoside triphosphate hydrolases"/>
    <property type="match status" value="1"/>
</dbReference>
<sequence>MERGVFITGTDTGVGKTVIAAAITRALKMRGVSVGVMKPVETGCRMEGEKGLVPVDGAFLQDMAETDTPLSEITPYRFETPVAPMVASGIEGRAISREVILTTYEKIAGDHDFMVVEGVGGLMVPVSRDLLVSDLVKLLDLSIIVVAGNTLGVINHTLLTVKTAENEGIHVAGVVINHTHSPHGDIAEDTNPRVLEKLLTVPVIGVFPYLEERSKEEMDRVSGYALFVETLMV</sequence>
<dbReference type="CDD" id="cd03109">
    <property type="entry name" value="DTBS"/>
    <property type="match status" value="1"/>
</dbReference>
<organism evidence="9">
    <name type="scientific">hydrothermal vent metagenome</name>
    <dbReference type="NCBI Taxonomy" id="652676"/>
    <lineage>
        <taxon>unclassified sequences</taxon>
        <taxon>metagenomes</taxon>
        <taxon>ecological metagenomes</taxon>
    </lineage>
</organism>
<dbReference type="NCBIfam" id="TIGR00347">
    <property type="entry name" value="bioD"/>
    <property type="match status" value="1"/>
</dbReference>